<dbReference type="GO" id="GO:0006535">
    <property type="term" value="P:cysteine biosynthetic process from serine"/>
    <property type="evidence" value="ECO:0007669"/>
    <property type="project" value="UniProtKB-UniRule"/>
</dbReference>
<evidence type="ECO:0000256" key="13">
    <source>
        <dbReference type="RuleBase" id="RU003985"/>
    </source>
</evidence>
<evidence type="ECO:0000256" key="1">
    <source>
        <dbReference type="ARBA" id="ARBA00001933"/>
    </source>
</evidence>
<dbReference type="InterPro" id="IPR036052">
    <property type="entry name" value="TrpB-like_PALP_sf"/>
</dbReference>
<evidence type="ECO:0000256" key="10">
    <source>
        <dbReference type="ARBA" id="ARBA00047931"/>
    </source>
</evidence>
<evidence type="ECO:0000256" key="12">
    <source>
        <dbReference type="PIRSR" id="PIRSR605856-51"/>
    </source>
</evidence>
<reference evidence="15" key="2">
    <citation type="journal article" date="2021" name="PeerJ">
        <title>Extensive microbial diversity within the chicken gut microbiome revealed by metagenomics and culture.</title>
        <authorList>
            <person name="Gilroy R."/>
            <person name="Ravi A."/>
            <person name="Getino M."/>
            <person name="Pursley I."/>
            <person name="Horton D.L."/>
            <person name="Alikhan N.F."/>
            <person name="Baker D."/>
            <person name="Gharbi K."/>
            <person name="Hall N."/>
            <person name="Watson M."/>
            <person name="Adriaenssens E.M."/>
            <person name="Foster-Nyarko E."/>
            <person name="Jarju S."/>
            <person name="Secka A."/>
            <person name="Antonio M."/>
            <person name="Oren A."/>
            <person name="Chaudhuri R.R."/>
            <person name="La Ragione R."/>
            <person name="Hildebrand F."/>
            <person name="Pallen M.J."/>
        </authorList>
    </citation>
    <scope>NUCLEOTIDE SEQUENCE</scope>
    <source>
        <strain evidence="15">CHK195-4489</strain>
    </source>
</reference>
<dbReference type="Proteomes" id="UP000824089">
    <property type="component" value="Unassembled WGS sequence"/>
</dbReference>
<evidence type="ECO:0000256" key="9">
    <source>
        <dbReference type="ARBA" id="ARBA00023192"/>
    </source>
</evidence>
<dbReference type="NCBIfam" id="TIGR01136">
    <property type="entry name" value="cysKM"/>
    <property type="match status" value="1"/>
</dbReference>
<dbReference type="Gene3D" id="3.40.50.1100">
    <property type="match status" value="2"/>
</dbReference>
<dbReference type="InterPro" id="IPR005856">
    <property type="entry name" value="Cys_synth"/>
</dbReference>
<keyword evidence="8 11" id="KW-0663">Pyridoxal phosphate</keyword>
<dbReference type="FunFam" id="3.40.50.1100:FF:000002">
    <property type="entry name" value="Cysteine synthase"/>
    <property type="match status" value="1"/>
</dbReference>
<dbReference type="InterPro" id="IPR001926">
    <property type="entry name" value="TrpB-like_PALP"/>
</dbReference>
<dbReference type="EMBL" id="DVMM01000199">
    <property type="protein sequence ID" value="HIU30402.1"/>
    <property type="molecule type" value="Genomic_DNA"/>
</dbReference>
<evidence type="ECO:0000256" key="5">
    <source>
        <dbReference type="ARBA" id="ARBA00019371"/>
    </source>
</evidence>
<dbReference type="Pfam" id="PF00291">
    <property type="entry name" value="PALP"/>
    <property type="match status" value="1"/>
</dbReference>
<dbReference type="SUPFAM" id="SSF53686">
    <property type="entry name" value="Tryptophan synthase beta subunit-like PLP-dependent enzymes"/>
    <property type="match status" value="1"/>
</dbReference>
<evidence type="ECO:0000256" key="4">
    <source>
        <dbReference type="ARBA" id="ARBA00012681"/>
    </source>
</evidence>
<dbReference type="InterPro" id="IPR001216">
    <property type="entry name" value="P-phosphate_BS"/>
</dbReference>
<comment type="pathway">
    <text evidence="2">Amino-acid biosynthesis; L-cysteine biosynthesis; L-cysteine from L-serine: step 2/2.</text>
</comment>
<evidence type="ECO:0000256" key="2">
    <source>
        <dbReference type="ARBA" id="ARBA00004962"/>
    </source>
</evidence>
<evidence type="ECO:0000256" key="3">
    <source>
        <dbReference type="ARBA" id="ARBA00007103"/>
    </source>
</evidence>
<dbReference type="AlphaFoldDB" id="A0A9D1I9Z4"/>
<keyword evidence="9 13" id="KW-0198">Cysteine biosynthesis</keyword>
<evidence type="ECO:0000256" key="11">
    <source>
        <dbReference type="PIRSR" id="PIRSR605856-50"/>
    </source>
</evidence>
<name>A0A9D1I9Z4_9CLOT</name>
<feature type="binding site" evidence="11">
    <location>
        <begin position="179"/>
        <end position="183"/>
    </location>
    <ligand>
        <name>pyridoxal 5'-phosphate</name>
        <dbReference type="ChEBI" id="CHEBI:597326"/>
    </ligand>
</feature>
<evidence type="ECO:0000256" key="7">
    <source>
        <dbReference type="ARBA" id="ARBA00022679"/>
    </source>
</evidence>
<dbReference type="CDD" id="cd01561">
    <property type="entry name" value="CBS_like"/>
    <property type="match status" value="1"/>
</dbReference>
<sequence length="307" mass="31965">MKIYRKLTELIGATPLLELYSPEKTGNGAAVYGKMECFNPAGSVKDRVALALIEDAEQRGILKEDSVIIEPTSGNTGIGLCAVAAAKGYRTMIVMPDTMSVERRRLMAAYGAEIVLTDGAKGMQGAIDKAEELRSAIPGSFVAGQFTNPANPAAHRASTGPEIWNDTDGKVDIFVAGVGTGGTITGAGEYLKAQNPQIKVVAVEPAESSVLSGGAAGPHKIQGIGAGFVPEILNTAICDEIIPISSNDAYAECRALCRKQGIFVGISSGAAALAARRIALRPESAGKIIVALLPDSGERYLSLPDFC</sequence>
<comment type="caution">
    <text evidence="15">The sequence shown here is derived from an EMBL/GenBank/DDBJ whole genome shotgun (WGS) entry which is preliminary data.</text>
</comment>
<proteinExistence type="inferred from homology"/>
<dbReference type="NCBIfam" id="TIGR01139">
    <property type="entry name" value="cysK"/>
    <property type="match status" value="1"/>
</dbReference>
<dbReference type="FunFam" id="3.40.50.1100:FF:000067">
    <property type="entry name" value="Cysteine synthase"/>
    <property type="match status" value="1"/>
</dbReference>
<feature type="binding site" evidence="11">
    <location>
        <position position="267"/>
    </location>
    <ligand>
        <name>pyridoxal 5'-phosphate</name>
        <dbReference type="ChEBI" id="CHEBI:597326"/>
    </ligand>
</feature>
<evidence type="ECO:0000256" key="8">
    <source>
        <dbReference type="ARBA" id="ARBA00022898"/>
    </source>
</evidence>
<comment type="similarity">
    <text evidence="3 13">Belongs to the cysteine synthase/cystathionine beta-synthase family.</text>
</comment>
<dbReference type="PROSITE" id="PS00901">
    <property type="entry name" value="CYS_SYNTHASE"/>
    <property type="match status" value="1"/>
</dbReference>
<dbReference type="InterPro" id="IPR005859">
    <property type="entry name" value="CysK"/>
</dbReference>
<comment type="catalytic activity">
    <reaction evidence="10 13">
        <text>O-acetyl-L-serine + hydrogen sulfide = L-cysteine + acetate</text>
        <dbReference type="Rhea" id="RHEA:14829"/>
        <dbReference type="ChEBI" id="CHEBI:29919"/>
        <dbReference type="ChEBI" id="CHEBI:30089"/>
        <dbReference type="ChEBI" id="CHEBI:35235"/>
        <dbReference type="ChEBI" id="CHEBI:58340"/>
        <dbReference type="EC" id="2.5.1.47"/>
    </reaction>
</comment>
<comment type="cofactor">
    <cofactor evidence="1 11 13">
        <name>pyridoxal 5'-phosphate</name>
        <dbReference type="ChEBI" id="CHEBI:597326"/>
    </cofactor>
</comment>
<reference evidence="15" key="1">
    <citation type="submission" date="2020-10" db="EMBL/GenBank/DDBJ databases">
        <authorList>
            <person name="Gilroy R."/>
        </authorList>
    </citation>
    <scope>NUCLEOTIDE SEQUENCE</scope>
    <source>
        <strain evidence="15">CHK195-4489</strain>
    </source>
</reference>
<keyword evidence="6 13" id="KW-0028">Amino-acid biosynthesis</keyword>
<dbReference type="InterPro" id="IPR050214">
    <property type="entry name" value="Cys_Synth/Cystath_Beta-Synth"/>
</dbReference>
<gene>
    <name evidence="15" type="primary">cysK</name>
    <name evidence="15" type="ORF">IAD50_08935</name>
</gene>
<feature type="modified residue" description="N6-(pyridoxal phosphate)lysine" evidence="12">
    <location>
        <position position="45"/>
    </location>
</feature>
<dbReference type="GO" id="GO:0004124">
    <property type="term" value="F:cysteine synthase activity"/>
    <property type="evidence" value="ECO:0007669"/>
    <property type="project" value="UniProtKB-UniRule"/>
</dbReference>
<keyword evidence="7 13" id="KW-0808">Transferase</keyword>
<feature type="domain" description="Tryptophan synthase beta chain-like PALP" evidence="14">
    <location>
        <begin position="8"/>
        <end position="295"/>
    </location>
</feature>
<feature type="binding site" evidence="11">
    <location>
        <position position="75"/>
    </location>
    <ligand>
        <name>pyridoxal 5'-phosphate</name>
        <dbReference type="ChEBI" id="CHEBI:597326"/>
    </ligand>
</feature>
<dbReference type="GO" id="GO:0005737">
    <property type="term" value="C:cytoplasm"/>
    <property type="evidence" value="ECO:0007669"/>
    <property type="project" value="UniProtKB-ARBA"/>
</dbReference>
<evidence type="ECO:0000313" key="16">
    <source>
        <dbReference type="Proteomes" id="UP000824089"/>
    </source>
</evidence>
<dbReference type="PANTHER" id="PTHR10314">
    <property type="entry name" value="CYSTATHIONINE BETA-SYNTHASE"/>
    <property type="match status" value="1"/>
</dbReference>
<evidence type="ECO:0000259" key="14">
    <source>
        <dbReference type="Pfam" id="PF00291"/>
    </source>
</evidence>
<protein>
    <recommendedName>
        <fullName evidence="5 13">Cysteine synthase</fullName>
        <ecNumber evidence="4 13">2.5.1.47</ecNumber>
    </recommendedName>
</protein>
<accession>A0A9D1I9Z4</accession>
<evidence type="ECO:0000256" key="6">
    <source>
        <dbReference type="ARBA" id="ARBA00022605"/>
    </source>
</evidence>
<dbReference type="EC" id="2.5.1.47" evidence="4 13"/>
<evidence type="ECO:0000313" key="15">
    <source>
        <dbReference type="EMBL" id="HIU30402.1"/>
    </source>
</evidence>
<organism evidence="15 16">
    <name type="scientific">Candidatus Egerieisoma faecipullorum</name>
    <dbReference type="NCBI Taxonomy" id="2840963"/>
    <lineage>
        <taxon>Bacteria</taxon>
        <taxon>Bacillati</taxon>
        <taxon>Bacillota</taxon>
        <taxon>Clostridia</taxon>
        <taxon>Eubacteriales</taxon>
        <taxon>Clostridiaceae</taxon>
        <taxon>Clostridiaceae incertae sedis</taxon>
        <taxon>Candidatus Egerieisoma</taxon>
    </lineage>
</organism>